<evidence type="ECO:0000313" key="1">
    <source>
        <dbReference type="EMBL" id="THH22403.1"/>
    </source>
</evidence>
<evidence type="ECO:0000313" key="2">
    <source>
        <dbReference type="Proteomes" id="UP000308730"/>
    </source>
</evidence>
<dbReference type="Proteomes" id="UP000308730">
    <property type="component" value="Unassembled WGS sequence"/>
</dbReference>
<sequence length="150" mass="16842">MPRRRQTDNTVPVLWEYLAQDDVLAGLIRLHKQDFVGVGSQRSQDLLKEFQNINQRVAYSWQILVRSGLAHFPKDSPPHEALESIRKALHEAIQDPTRASHQAQRTLIYQLGITSSSPPPTDDTLFLLELVSATLTESGHSVPLVVCHSV</sequence>
<comment type="caution">
    <text evidence="1">The sequence shown here is derived from an EMBL/GenBank/DDBJ whole genome shotgun (WGS) entry which is preliminary data.</text>
</comment>
<keyword evidence="2" id="KW-1185">Reference proteome</keyword>
<dbReference type="EMBL" id="SGPM01000417">
    <property type="protein sequence ID" value="THH22403.1"/>
    <property type="molecule type" value="Genomic_DNA"/>
</dbReference>
<proteinExistence type="predicted"/>
<dbReference type="AlphaFoldDB" id="A0A4V3XGR2"/>
<name>A0A4V3XGR2_9APHY</name>
<organism evidence="1 2">
    <name type="scientific">Antrodiella citrinella</name>
    <dbReference type="NCBI Taxonomy" id="2447956"/>
    <lineage>
        <taxon>Eukaryota</taxon>
        <taxon>Fungi</taxon>
        <taxon>Dikarya</taxon>
        <taxon>Basidiomycota</taxon>
        <taxon>Agaricomycotina</taxon>
        <taxon>Agaricomycetes</taxon>
        <taxon>Polyporales</taxon>
        <taxon>Steccherinaceae</taxon>
        <taxon>Antrodiella</taxon>
    </lineage>
</organism>
<gene>
    <name evidence="1" type="ORF">EUX98_g8206</name>
</gene>
<protein>
    <submittedName>
        <fullName evidence="1">Uncharacterized protein</fullName>
    </submittedName>
</protein>
<reference evidence="1 2" key="1">
    <citation type="submission" date="2019-02" db="EMBL/GenBank/DDBJ databases">
        <title>Genome sequencing of the rare red list fungi Antrodiella citrinella (Flaviporus citrinellus).</title>
        <authorList>
            <person name="Buettner E."/>
            <person name="Kellner H."/>
        </authorList>
    </citation>
    <scope>NUCLEOTIDE SEQUENCE [LARGE SCALE GENOMIC DNA]</scope>
    <source>
        <strain evidence="1 2">DSM 108506</strain>
    </source>
</reference>
<accession>A0A4V3XGR2</accession>